<sequence length="81" mass="8082">MRNSAKVIVAAATISVLGLGLTKSVFATQIPSNVSVKSEYSKHTQFSQVNAEESDPSDPAGDPPGGPDGGPDGNGEGGPEG</sequence>
<dbReference type="Proteomes" id="UP000236527">
    <property type="component" value="Unassembled WGS sequence"/>
</dbReference>
<feature type="region of interest" description="Disordered" evidence="1">
    <location>
        <begin position="34"/>
        <end position="81"/>
    </location>
</feature>
<reference evidence="4" key="1">
    <citation type="journal article" date="2018" name="Genome Announc.">
        <title>Draft Genome Sequence of the Nitrogen-Fixing and Hormogonia-Inducing Cyanobacterium Nostoc cycadae Strain WK-1, Isolated from the Coralloid Roots of Cycas revoluta.</title>
        <authorList>
            <person name="Kanesaki Y."/>
            <person name="Hirose M."/>
            <person name="Hirose Y."/>
            <person name="Fujisawa T."/>
            <person name="Nakamura Y."/>
            <person name="Watanabe S."/>
            <person name="Matsunaga S."/>
            <person name="Uchida H."/>
            <person name="Murakami A."/>
        </authorList>
    </citation>
    <scope>NUCLEOTIDE SEQUENCE [LARGE SCALE GENOMIC DNA]</scope>
    <source>
        <strain evidence="4">WK-1</strain>
    </source>
</reference>
<feature type="chain" id="PRO_5014138754" description="Peptidase" evidence="2">
    <location>
        <begin position="28"/>
        <end position="81"/>
    </location>
</feature>
<proteinExistence type="predicted"/>
<feature type="compositionally biased region" description="Polar residues" evidence="1">
    <location>
        <begin position="34"/>
        <end position="51"/>
    </location>
</feature>
<organism evidence="3 4">
    <name type="scientific">Nostoc cycadae WK-1</name>
    <dbReference type="NCBI Taxonomy" id="1861711"/>
    <lineage>
        <taxon>Bacteria</taxon>
        <taxon>Bacillati</taxon>
        <taxon>Cyanobacteriota</taxon>
        <taxon>Cyanophyceae</taxon>
        <taxon>Nostocales</taxon>
        <taxon>Nostocaceae</taxon>
        <taxon>Nostoc</taxon>
    </lineage>
</organism>
<keyword evidence="2" id="KW-0732">Signal</keyword>
<evidence type="ECO:0000313" key="3">
    <source>
        <dbReference type="EMBL" id="GBE93802.1"/>
    </source>
</evidence>
<evidence type="ECO:0000313" key="4">
    <source>
        <dbReference type="Proteomes" id="UP000236527"/>
    </source>
</evidence>
<dbReference type="RefSeq" id="WP_103125736.1">
    <property type="nucleotide sequence ID" value="NZ_DF978432.1"/>
</dbReference>
<dbReference type="AlphaFoldDB" id="A0A2H6LKR6"/>
<protein>
    <recommendedName>
        <fullName evidence="5">Peptidase</fullName>
    </recommendedName>
</protein>
<accession>A0A2H6LKR6</accession>
<feature type="signal peptide" evidence="2">
    <location>
        <begin position="1"/>
        <end position="27"/>
    </location>
</feature>
<evidence type="ECO:0000256" key="2">
    <source>
        <dbReference type="SAM" id="SignalP"/>
    </source>
</evidence>
<name>A0A2H6LKR6_9NOSO</name>
<dbReference type="EMBL" id="BDGE01000060">
    <property type="protein sequence ID" value="GBE93802.1"/>
    <property type="molecule type" value="Genomic_DNA"/>
</dbReference>
<evidence type="ECO:0000256" key="1">
    <source>
        <dbReference type="SAM" id="MobiDB-lite"/>
    </source>
</evidence>
<evidence type="ECO:0008006" key="5">
    <source>
        <dbReference type="Google" id="ProtNLM"/>
    </source>
</evidence>
<feature type="compositionally biased region" description="Gly residues" evidence="1">
    <location>
        <begin position="67"/>
        <end position="81"/>
    </location>
</feature>
<keyword evidence="4" id="KW-1185">Reference proteome</keyword>
<comment type="caution">
    <text evidence="3">The sequence shown here is derived from an EMBL/GenBank/DDBJ whole genome shotgun (WGS) entry which is preliminary data.</text>
</comment>
<gene>
    <name evidence="3" type="ORF">NCWK1_3567</name>
</gene>